<dbReference type="HOGENOM" id="CLU_214238_0_0_4"/>
<gene>
    <name evidence="2" type="ordered locus">BMA10229_A2126</name>
</gene>
<sequence>MRAMLHATRAARMIMSSRRALRAAIRGPPPCAAPPHRPPAPSPRPFAAPPDA</sequence>
<evidence type="ECO:0000256" key="1">
    <source>
        <dbReference type="SAM" id="MobiDB-lite"/>
    </source>
</evidence>
<evidence type="ECO:0000313" key="3">
    <source>
        <dbReference type="Proteomes" id="UP000002283"/>
    </source>
</evidence>
<accession>A2S821</accession>
<dbReference type="Proteomes" id="UP000002283">
    <property type="component" value="Chromosome I"/>
</dbReference>
<reference evidence="2 3" key="1">
    <citation type="submission" date="2007-01" db="EMBL/GenBank/DDBJ databases">
        <authorList>
            <person name="DeShazer D."/>
            <person name="Woods D.E."/>
            <person name="Nierman W.C."/>
        </authorList>
    </citation>
    <scope>NUCLEOTIDE SEQUENCE [LARGE SCALE GENOMIC DNA]</scope>
    <source>
        <strain evidence="2 3">NCTC 10229</strain>
    </source>
</reference>
<dbReference type="KEGG" id="bml:BMA10229_A2126"/>
<dbReference type="AlphaFoldDB" id="A2S821"/>
<name>A2S821_BURM9</name>
<proteinExistence type="predicted"/>
<protein>
    <submittedName>
        <fullName evidence="2">Uncharacterized protein</fullName>
    </submittedName>
</protein>
<feature type="compositionally biased region" description="Pro residues" evidence="1">
    <location>
        <begin position="27"/>
        <end position="52"/>
    </location>
</feature>
<feature type="region of interest" description="Disordered" evidence="1">
    <location>
        <begin position="21"/>
        <end position="52"/>
    </location>
</feature>
<dbReference type="EMBL" id="CP000546">
    <property type="protein sequence ID" value="ABN01505.1"/>
    <property type="molecule type" value="Genomic_DNA"/>
</dbReference>
<evidence type="ECO:0000313" key="2">
    <source>
        <dbReference type="EMBL" id="ABN01505.1"/>
    </source>
</evidence>
<organism evidence="2 3">
    <name type="scientific">Burkholderia mallei (strain NCTC 10229)</name>
    <dbReference type="NCBI Taxonomy" id="412022"/>
    <lineage>
        <taxon>Bacteria</taxon>
        <taxon>Pseudomonadati</taxon>
        <taxon>Pseudomonadota</taxon>
        <taxon>Betaproteobacteria</taxon>
        <taxon>Burkholderiales</taxon>
        <taxon>Burkholderiaceae</taxon>
        <taxon>Burkholderia</taxon>
        <taxon>pseudomallei group</taxon>
    </lineage>
</organism>